<feature type="region of interest" description="Disordered" evidence="1">
    <location>
        <begin position="1"/>
        <end position="183"/>
    </location>
</feature>
<feature type="region of interest" description="Disordered" evidence="1">
    <location>
        <begin position="440"/>
        <end position="490"/>
    </location>
</feature>
<feature type="compositionally biased region" description="Basic and acidic residues" evidence="1">
    <location>
        <begin position="12"/>
        <end position="32"/>
    </location>
</feature>
<feature type="compositionally biased region" description="Basic and acidic residues" evidence="1">
    <location>
        <begin position="398"/>
        <end position="407"/>
    </location>
</feature>
<feature type="compositionally biased region" description="Basic and acidic residues" evidence="1">
    <location>
        <begin position="642"/>
        <end position="654"/>
    </location>
</feature>
<evidence type="ECO:0000259" key="2">
    <source>
        <dbReference type="Pfam" id="PF12868"/>
    </source>
</evidence>
<feature type="compositionally biased region" description="Basic and acidic residues" evidence="1">
    <location>
        <begin position="48"/>
        <end position="57"/>
    </location>
</feature>
<feature type="compositionally biased region" description="Basic and acidic residues" evidence="1">
    <location>
        <begin position="99"/>
        <end position="183"/>
    </location>
</feature>
<feature type="domain" description="DUF3824" evidence="2">
    <location>
        <begin position="526"/>
        <end position="580"/>
    </location>
</feature>
<dbReference type="Proteomes" id="UP000887226">
    <property type="component" value="Unassembled WGS sequence"/>
</dbReference>
<organism evidence="3 4">
    <name type="scientific">Calycina marina</name>
    <dbReference type="NCBI Taxonomy" id="1763456"/>
    <lineage>
        <taxon>Eukaryota</taxon>
        <taxon>Fungi</taxon>
        <taxon>Dikarya</taxon>
        <taxon>Ascomycota</taxon>
        <taxon>Pezizomycotina</taxon>
        <taxon>Leotiomycetes</taxon>
        <taxon>Helotiales</taxon>
        <taxon>Pezizellaceae</taxon>
        <taxon>Calycina</taxon>
    </lineage>
</organism>
<evidence type="ECO:0000313" key="3">
    <source>
        <dbReference type="EMBL" id="KAG9244753.1"/>
    </source>
</evidence>
<dbReference type="InterPro" id="IPR024436">
    <property type="entry name" value="DUF3824"/>
</dbReference>
<gene>
    <name evidence="3" type="ORF">BJ878DRAFT_420735</name>
</gene>
<name>A0A9P8CF37_9HELO</name>
<protein>
    <recommendedName>
        <fullName evidence="2">DUF3824 domain-containing protein</fullName>
    </recommendedName>
</protein>
<evidence type="ECO:0000313" key="4">
    <source>
        <dbReference type="Proteomes" id="UP000887226"/>
    </source>
</evidence>
<feature type="compositionally biased region" description="Basic and acidic residues" evidence="1">
    <location>
        <begin position="64"/>
        <end position="92"/>
    </location>
</feature>
<feature type="region of interest" description="Disordered" evidence="1">
    <location>
        <begin position="556"/>
        <end position="897"/>
    </location>
</feature>
<dbReference type="AlphaFoldDB" id="A0A9P8CF37"/>
<dbReference type="PANTHER" id="PTHR35487">
    <property type="entry name" value="DUF3824 DOMAIN-CONTAINING PROTEIN"/>
    <property type="match status" value="1"/>
</dbReference>
<feature type="domain" description="DUF3824" evidence="2">
    <location>
        <begin position="410"/>
        <end position="469"/>
    </location>
</feature>
<feature type="compositionally biased region" description="Basic residues" evidence="1">
    <location>
        <begin position="453"/>
        <end position="467"/>
    </location>
</feature>
<feature type="compositionally biased region" description="Basic residues" evidence="1">
    <location>
        <begin position="409"/>
        <end position="419"/>
    </location>
</feature>
<feature type="region of interest" description="Disordered" evidence="1">
    <location>
        <begin position="395"/>
        <end position="420"/>
    </location>
</feature>
<dbReference type="OrthoDB" id="3561737at2759"/>
<accession>A0A9P8CF37</accession>
<feature type="compositionally biased region" description="Basic and acidic residues" evidence="1">
    <location>
        <begin position="440"/>
        <end position="452"/>
    </location>
</feature>
<evidence type="ECO:0000256" key="1">
    <source>
        <dbReference type="SAM" id="MobiDB-lite"/>
    </source>
</evidence>
<reference evidence="3" key="1">
    <citation type="journal article" date="2021" name="IMA Fungus">
        <title>Genomic characterization of three marine fungi, including Emericellopsis atlantica sp. nov. with signatures of a generalist lifestyle and marine biomass degradation.</title>
        <authorList>
            <person name="Hagestad O.C."/>
            <person name="Hou L."/>
            <person name="Andersen J.H."/>
            <person name="Hansen E.H."/>
            <person name="Altermark B."/>
            <person name="Li C."/>
            <person name="Kuhnert E."/>
            <person name="Cox R.J."/>
            <person name="Crous P.W."/>
            <person name="Spatafora J.W."/>
            <person name="Lail K."/>
            <person name="Amirebrahimi M."/>
            <person name="Lipzen A."/>
            <person name="Pangilinan J."/>
            <person name="Andreopoulos W."/>
            <person name="Hayes R.D."/>
            <person name="Ng V."/>
            <person name="Grigoriev I.V."/>
            <person name="Jackson S.A."/>
            <person name="Sutton T.D.S."/>
            <person name="Dobson A.D.W."/>
            <person name="Rama T."/>
        </authorList>
    </citation>
    <scope>NUCLEOTIDE SEQUENCE</scope>
    <source>
        <strain evidence="3">TRa3180A</strain>
    </source>
</reference>
<feature type="compositionally biased region" description="Basic and acidic residues" evidence="1">
    <location>
        <begin position="847"/>
        <end position="856"/>
    </location>
</feature>
<dbReference type="Pfam" id="PF12868">
    <property type="entry name" value="DUF3824"/>
    <property type="match status" value="3"/>
</dbReference>
<feature type="domain" description="DUF3824" evidence="2">
    <location>
        <begin position="623"/>
        <end position="764"/>
    </location>
</feature>
<feature type="compositionally biased region" description="Basic and acidic residues" evidence="1">
    <location>
        <begin position="475"/>
        <end position="490"/>
    </location>
</feature>
<feature type="compositionally biased region" description="Basic and acidic residues" evidence="1">
    <location>
        <begin position="556"/>
        <end position="567"/>
    </location>
</feature>
<comment type="caution">
    <text evidence="3">The sequence shown here is derived from an EMBL/GenBank/DDBJ whole genome shotgun (WGS) entry which is preliminary data.</text>
</comment>
<feature type="compositionally biased region" description="Polar residues" evidence="1">
    <location>
        <begin position="762"/>
        <end position="771"/>
    </location>
</feature>
<dbReference type="EMBL" id="MU253886">
    <property type="protein sequence ID" value="KAG9244753.1"/>
    <property type="molecule type" value="Genomic_DNA"/>
</dbReference>
<feature type="region of interest" description="Disordered" evidence="1">
    <location>
        <begin position="246"/>
        <end position="267"/>
    </location>
</feature>
<dbReference type="PANTHER" id="PTHR35487:SF1">
    <property type="entry name" value="DUF3824 DOMAIN-CONTAINING PROTEIN"/>
    <property type="match status" value="1"/>
</dbReference>
<feature type="compositionally biased region" description="Low complexity" evidence="1">
    <location>
        <begin position="624"/>
        <end position="636"/>
    </location>
</feature>
<proteinExistence type="predicted"/>
<sequence>MPEVSKVSRNVYYRDRDDYSSDDDRSNSERSRAGGSSYRTVQRYRVTPSRDDEDRHSSRLGLPRAERIEVDRRIERYAADLDRPRSAIDVRPRTTVAERYVERDSHREPEREQRTRTLAYERDREQPRERETEFSRTWEENRRPWESERDVRETETRIEKRETETRVEKRTERREPREQPYEVERYQRETEYYECPEPTLPPIIIRQQAREPQQIIVQEAPAPQPVVIPAPVEQSYEVVRREVKEVKEEVKERSPSPRREEKQDDEYYYRRDVRDVGPLREEREVVAYRDDRRHKVDYYRDDRRDDRRYYDDRDRDRRYSDEDVVVRRKVVQERSRSSSPQHRRHLAEGALAGAGAAALLANHRGKQGNAPEHRGRNVVGGAALGAIGTELITRARSRYREHNEGGGRSRSRSRSRHPAVKTALGLAVAGIAAAAAVKYAKDRKANTEELTRGRSRTRSRSVSRRRRYSSDGSFSEEREAVTKNKGIKHDAKHQAASIAKAGAATAAMAGVVEHFRNKSKQRNGDRSKSRIRTGAEIAGAGLAGAAVAGLYENRKAAEDAEVEEKRIRKERRKQKNRARERSIGESYVDPDVDPKLGMVQYGTDPVYTHQTTTNHRGYEPYDVATPGAAAAYGATRSRSRRRQDDSSSDDDRQRSQSRSRMKDIAGAGYEEEAQPENYYADEYRDNYTPSPPHASGGSFYPENNQFPPPPISPSMYQQPGPEYQAGSTIPPYNPANCAAPPQNPHDPYGYPPGHNVSRDIPYSNSSNTNGNMPYFHPPPMAPPEYKSVKFGPLLPKSSHSLSQVHPDKKKPSHSRTFDYEPADDNVYDDPSSPPPPPRQRHKHRQRRESSDPSSDRPRRRRKRDPSPVGSEDVEVLPDRFDHHGRPIARIEQGPGGQQEMVEKLTGNLEDVLGGRKTWRDLLGEVVGEVRGRR</sequence>
<keyword evidence="4" id="KW-1185">Reference proteome</keyword>